<keyword evidence="8" id="KW-0449">Lipoprotein</keyword>
<evidence type="ECO:0000256" key="6">
    <source>
        <dbReference type="ARBA" id="ARBA00023136"/>
    </source>
</evidence>
<feature type="domain" description="COBRA C-terminal" evidence="11">
    <location>
        <begin position="427"/>
        <end position="642"/>
    </location>
</feature>
<keyword evidence="5 10" id="KW-0732">Signal</keyword>
<keyword evidence="3" id="KW-1003">Cell membrane</keyword>
<evidence type="ECO:0000256" key="8">
    <source>
        <dbReference type="ARBA" id="ARBA00023288"/>
    </source>
</evidence>
<comment type="similarity">
    <text evidence="2">Belongs to the COBRA family.</text>
</comment>
<dbReference type="PANTHER" id="PTHR31052">
    <property type="entry name" value="COBRA-LIKE PROTEIN 7"/>
    <property type="match status" value="1"/>
</dbReference>
<feature type="compositionally biased region" description="Polar residues" evidence="9">
    <location>
        <begin position="24"/>
        <end position="33"/>
    </location>
</feature>
<organism evidence="12 13">
    <name type="scientific">Brassica campestris</name>
    <name type="common">Field mustard</name>
    <dbReference type="NCBI Taxonomy" id="3711"/>
    <lineage>
        <taxon>Eukaryota</taxon>
        <taxon>Viridiplantae</taxon>
        <taxon>Streptophyta</taxon>
        <taxon>Embryophyta</taxon>
        <taxon>Tracheophyta</taxon>
        <taxon>Spermatophyta</taxon>
        <taxon>Magnoliopsida</taxon>
        <taxon>eudicotyledons</taxon>
        <taxon>Gunneridae</taxon>
        <taxon>Pentapetalae</taxon>
        <taxon>rosids</taxon>
        <taxon>malvids</taxon>
        <taxon>Brassicales</taxon>
        <taxon>Brassicaceae</taxon>
        <taxon>Brassiceae</taxon>
        <taxon>Brassica</taxon>
    </lineage>
</organism>
<evidence type="ECO:0000256" key="1">
    <source>
        <dbReference type="ARBA" id="ARBA00004609"/>
    </source>
</evidence>
<dbReference type="Pfam" id="PF04833">
    <property type="entry name" value="COBRA"/>
    <property type="match status" value="1"/>
</dbReference>
<evidence type="ECO:0000256" key="2">
    <source>
        <dbReference type="ARBA" id="ARBA00005507"/>
    </source>
</evidence>
<dbReference type="PANTHER" id="PTHR31052:SF18">
    <property type="entry name" value="COBRA-LIKE PROTEIN 8"/>
    <property type="match status" value="1"/>
</dbReference>
<dbReference type="GO" id="GO:0010215">
    <property type="term" value="P:cellulose microfibril organization"/>
    <property type="evidence" value="ECO:0007669"/>
    <property type="project" value="InterPro"/>
</dbReference>
<keyword evidence="6" id="KW-0472">Membrane</keyword>
<gene>
    <name evidence="12" type="ORF">BRARA_A03035</name>
</gene>
<dbReference type="AlphaFoldDB" id="A0A398AY29"/>
<dbReference type="InterPro" id="IPR056900">
    <property type="entry name" value="COB_C"/>
</dbReference>
<feature type="signal peptide" evidence="10">
    <location>
        <begin position="1"/>
        <end position="25"/>
    </location>
</feature>
<evidence type="ECO:0000256" key="7">
    <source>
        <dbReference type="ARBA" id="ARBA00023180"/>
    </source>
</evidence>
<name>A0A398AY29_BRACM</name>
<dbReference type="GO" id="GO:0098552">
    <property type="term" value="C:side of membrane"/>
    <property type="evidence" value="ECO:0007669"/>
    <property type="project" value="UniProtKB-KW"/>
</dbReference>
<protein>
    <recommendedName>
        <fullName evidence="11">COBRA C-terminal domain-containing protein</fullName>
    </recommendedName>
</protein>
<evidence type="ECO:0000259" key="11">
    <source>
        <dbReference type="Pfam" id="PF25079"/>
    </source>
</evidence>
<feature type="compositionally biased region" description="Pro residues" evidence="9">
    <location>
        <begin position="35"/>
        <end position="49"/>
    </location>
</feature>
<keyword evidence="7" id="KW-0325">Glycoprotein</keyword>
<comment type="subcellular location">
    <subcellularLocation>
        <location evidence="1">Cell membrane</location>
        <topology evidence="1">Lipid-anchor</topology>
        <topology evidence="1">GPI-anchor</topology>
    </subcellularLocation>
</comment>
<evidence type="ECO:0000256" key="5">
    <source>
        <dbReference type="ARBA" id="ARBA00022729"/>
    </source>
</evidence>
<proteinExistence type="inferred from homology"/>
<reference evidence="12 13" key="1">
    <citation type="submission" date="2018-06" db="EMBL/GenBank/DDBJ databases">
        <title>WGS assembly of Brassica rapa FPsc.</title>
        <authorList>
            <person name="Bowman J."/>
            <person name="Kohchi T."/>
            <person name="Yamato K."/>
            <person name="Jenkins J."/>
            <person name="Shu S."/>
            <person name="Ishizaki K."/>
            <person name="Yamaoka S."/>
            <person name="Nishihama R."/>
            <person name="Nakamura Y."/>
            <person name="Berger F."/>
            <person name="Adam C."/>
            <person name="Aki S."/>
            <person name="Althoff F."/>
            <person name="Araki T."/>
            <person name="Arteaga-Vazquez M."/>
            <person name="Balasubrmanian S."/>
            <person name="Bauer D."/>
            <person name="Boehm C."/>
            <person name="Briginshaw L."/>
            <person name="Caballero-Perez J."/>
            <person name="Catarino B."/>
            <person name="Chen F."/>
            <person name="Chiyoda S."/>
            <person name="Chovatia M."/>
            <person name="Davies K."/>
            <person name="Delmans M."/>
            <person name="Demura T."/>
            <person name="Dierschke T."/>
            <person name="Dolan L."/>
            <person name="Dorantes-Acosta A."/>
            <person name="Eklund D."/>
            <person name="Florent S."/>
            <person name="Flores-Sandoval E."/>
            <person name="Fujiyama A."/>
            <person name="Fukuzawa H."/>
            <person name="Galik B."/>
            <person name="Grimanelli D."/>
            <person name="Grimwood J."/>
            <person name="Grossniklaus U."/>
            <person name="Hamada T."/>
            <person name="Haseloff J."/>
            <person name="Hetherington A."/>
            <person name="Higo A."/>
            <person name="Hirakawa Y."/>
            <person name="Hundley H."/>
            <person name="Ikeda Y."/>
            <person name="Inoue K."/>
            <person name="Inoue S."/>
            <person name="Ishida S."/>
            <person name="Jia Q."/>
            <person name="Kakita M."/>
            <person name="Kanazawa T."/>
            <person name="Kawai Y."/>
            <person name="Kawashima T."/>
            <person name="Kennedy M."/>
            <person name="Kinose K."/>
            <person name="Kinoshita T."/>
            <person name="Kohara Y."/>
            <person name="Koide E."/>
            <person name="Komatsu K."/>
            <person name="Kopischke S."/>
            <person name="Kubo M."/>
            <person name="Kyozuka J."/>
            <person name="Lagercrantz U."/>
            <person name="Lin S."/>
            <person name="Lindquist E."/>
            <person name="Lipzen A."/>
            <person name="Lu C."/>
            <person name="Luna E."/>
            <person name="Martienssen R."/>
            <person name="Minamino N."/>
            <person name="Mizutani M."/>
            <person name="Mizutani M."/>
            <person name="Mochizuki N."/>
            <person name="Monte I."/>
            <person name="Mosher R."/>
            <person name="Nagasaki H."/>
            <person name="Nakagami H."/>
            <person name="Naramoto S."/>
            <person name="Nishitani K."/>
            <person name="Ohtani M."/>
            <person name="Okamoto T."/>
            <person name="Okumura M."/>
            <person name="Phillips J."/>
            <person name="Pollak B."/>
            <person name="Reinders A."/>
            <person name="Roevekamp M."/>
            <person name="Sano R."/>
            <person name="Sawa S."/>
            <person name="Schmid M."/>
            <person name="Shirakawa M."/>
            <person name="Solano R."/>
            <person name="Spunde A."/>
            <person name="Suetsugu N."/>
            <person name="Sugano S."/>
            <person name="Sugiyama A."/>
            <person name="Sun R."/>
            <person name="Suzuki Y."/>
            <person name="Takenaka M."/>
            <person name="Takezawa D."/>
            <person name="Tomogane H."/>
            <person name="Tsuzuki M."/>
            <person name="Ueda T."/>
            <person name="Umeda M."/>
            <person name="Ward J."/>
            <person name="Watanabe Y."/>
            <person name="Yazaki K."/>
            <person name="Yokoyama R."/>
            <person name="Yoshitake Y."/>
            <person name="Yotsui I."/>
            <person name="Zachgo S."/>
            <person name="Schmutz J."/>
        </authorList>
    </citation>
    <scope>NUCLEOTIDE SEQUENCE [LARGE SCALE GENOMIC DNA]</scope>
    <source>
        <strain evidence="13">cv. B-3</strain>
    </source>
</reference>
<dbReference type="GO" id="GO:0005886">
    <property type="term" value="C:plasma membrane"/>
    <property type="evidence" value="ECO:0007669"/>
    <property type="project" value="UniProtKB-SubCell"/>
</dbReference>
<sequence length="668" mass="72796">MILMGLAPKLILLLSLFATIQLTSSQPRQRSNDSTPPPPPPTPPSPPPISPDAVLCNGIFVSYTYSTGTQIKPNDTKSQPYRFESVITVLNNGRDELKSWLVFVGFAHKEILVSASNAILEDGSSLPVSVENGTTFAGYPAADLKSAIMTAGDIKQMEARVELVGTQFGVAPPGIPLPNNITLVNDGWSCPKATKRDGNILEVCCMPDPKNETDPIGEKLKPRQKGDLTIMYDIIRPYATNYWAQVTIENHNPLGRLDNWDLSFEWTKDEFISQTKGAYPSVVDASACIDGPQGKHYDAVDFSTVLSCARKPHIIDLPLTKYNDSNLGLKPYCCRNGTILSPSMDPTKSKSVFQMEVYKMPPNLNISAIAPPVSWKIKGNLNPDYKCGPPARVSLSEFPDPSGLPSNRTAFASWQVACNITQPVPPSCCVSFSSYLNDSIIPCNTCACSDCSSKRVDKTCSTTSPALLLPPQALLIPFENRTKFAASWANLKHRKVPTLLPCGDYCGVSINWHLATDYRRGWSARITIFNWGGTNFADWSAAVELKNAAPDFEKAYSFNATTVAVDGKNTTVLMEGLPGLNYLVAEVDAKNPSKDYRVPGKQQSVISFTKKLNPGIKVGAGEGFPTKVFFNGQECSLPSILPSNGHKGRVSTFLLMVLPVFALLSLWV</sequence>
<evidence type="ECO:0000313" key="12">
    <source>
        <dbReference type="EMBL" id="RID80366.1"/>
    </source>
</evidence>
<keyword evidence="4" id="KW-0336">GPI-anchor</keyword>
<dbReference type="Pfam" id="PF25079">
    <property type="entry name" value="COB_C"/>
    <property type="match status" value="1"/>
</dbReference>
<dbReference type="EMBL" id="CM010628">
    <property type="protein sequence ID" value="RID80366.1"/>
    <property type="molecule type" value="Genomic_DNA"/>
</dbReference>
<evidence type="ECO:0000256" key="4">
    <source>
        <dbReference type="ARBA" id="ARBA00022622"/>
    </source>
</evidence>
<accession>A0A398AY29</accession>
<evidence type="ECO:0000313" key="13">
    <source>
        <dbReference type="Proteomes" id="UP000264353"/>
    </source>
</evidence>
<evidence type="ECO:0000256" key="9">
    <source>
        <dbReference type="SAM" id="MobiDB-lite"/>
    </source>
</evidence>
<evidence type="ECO:0000256" key="3">
    <source>
        <dbReference type="ARBA" id="ARBA00022475"/>
    </source>
</evidence>
<dbReference type="Proteomes" id="UP000264353">
    <property type="component" value="Chromosome A1"/>
</dbReference>
<feature type="chain" id="PRO_5017478134" description="COBRA C-terminal domain-containing protein" evidence="10">
    <location>
        <begin position="26"/>
        <end position="668"/>
    </location>
</feature>
<dbReference type="InterPro" id="IPR006918">
    <property type="entry name" value="COBRA_pln"/>
</dbReference>
<evidence type="ECO:0000256" key="10">
    <source>
        <dbReference type="SAM" id="SignalP"/>
    </source>
</evidence>
<feature type="region of interest" description="Disordered" evidence="9">
    <location>
        <begin position="24"/>
        <end position="49"/>
    </location>
</feature>